<feature type="transmembrane region" description="Helical" evidence="7">
    <location>
        <begin position="317"/>
        <end position="347"/>
    </location>
</feature>
<feature type="transmembrane region" description="Helical" evidence="7">
    <location>
        <begin position="382"/>
        <end position="404"/>
    </location>
</feature>
<feature type="transmembrane region" description="Helical" evidence="7">
    <location>
        <begin position="472"/>
        <end position="490"/>
    </location>
</feature>
<accession>A0A6S6PHM7</accession>
<keyword evidence="5 7" id="KW-1133">Transmembrane helix</keyword>
<protein>
    <recommendedName>
        <fullName evidence="8">Phosphatidylglycerol lysyltransferase C-terminal domain-containing protein</fullName>
    </recommendedName>
</protein>
<sequence length="705" mass="75327">MPLTRNPGEKPPHLSPEAEEAMVSRVEAMAQDTPALQDKPKSWKRWLKHLPHLLGLLLMVAAILVVRKEVQSLSMADIRTALSGIPHSALMAGVGCTFLSYFILSFYDRLAVIQVGHKEVSFLRTAFAAFCSYVLSHNLGFSAVSGAAVRFRLYRNWGLPPFAIAHIIAFCSVTYLLGAGVLIGSVLLLEPGAVPGLGGRIPAPVTAGIGVLCWLGVLAYVLAGLKWRKITFRGKEIDLPSTPMAIAQTVVAAADMAATAGIAWVLLPPGTIDYTSFLAIYIASYTAGLVASVPGGLGVFDSAMLLALGPYMSKPDIIGVILVFRLFYYIIPLFLAGGMFAAHELFLRGDAALARKKGREDSDSPARPRRPSQVVRESEADFSVAVATGVVAMCGVLLMILPVINPVHHAVGSKIIMFVSRQVGGYALTLAGATLIALAVGLSQRVTLAWGATLFVLVLAAAATFLRGNAPAVSIVLGFSAFLVAPFRRCYYRHARLLSEPLSFTTILSLILLIGCALLIGTHREATDSWWQLFVPEGSHARWIVTVAGALALLVIASLARPGRVIVRSWNERNAEWYYSLDHAIPAVPGGVVHGMVAGETGTAAIPFRRRGNFVIGLGDPAGDDADAPSVIWRLRDLALQEGLQPVFWGTGEVFLPIYDDIGLVSWPLEGMPGLYVSCPSEQIGLVRALLTGRKGGGRAVRSAS</sequence>
<evidence type="ECO:0000313" key="10">
    <source>
        <dbReference type="Proteomes" id="UP000515220"/>
    </source>
</evidence>
<feature type="transmembrane region" description="Helical" evidence="7">
    <location>
        <begin position="201"/>
        <end position="225"/>
    </location>
</feature>
<feature type="transmembrane region" description="Helical" evidence="7">
    <location>
        <begin position="49"/>
        <end position="67"/>
    </location>
</feature>
<feature type="transmembrane region" description="Helical" evidence="7">
    <location>
        <begin position="127"/>
        <end position="151"/>
    </location>
</feature>
<evidence type="ECO:0000256" key="3">
    <source>
        <dbReference type="ARBA" id="ARBA00022679"/>
    </source>
</evidence>
<keyword evidence="3" id="KW-0808">Transferase</keyword>
<evidence type="ECO:0000259" key="8">
    <source>
        <dbReference type="Pfam" id="PF09924"/>
    </source>
</evidence>
<feature type="transmembrane region" description="Helical" evidence="7">
    <location>
        <begin position="163"/>
        <end position="189"/>
    </location>
</feature>
<name>A0A6S6PHM7_ACEAC</name>
<dbReference type="InterPro" id="IPR051211">
    <property type="entry name" value="PG_lysyltransferase"/>
</dbReference>
<dbReference type="GO" id="GO:0005886">
    <property type="term" value="C:plasma membrane"/>
    <property type="evidence" value="ECO:0007669"/>
    <property type="project" value="UniProtKB-SubCell"/>
</dbReference>
<feature type="domain" description="Phosphatidylglycerol lysyltransferase C-terminal" evidence="8">
    <location>
        <begin position="599"/>
        <end position="664"/>
    </location>
</feature>
<gene>
    <name evidence="9" type="ORF">AAJCM20276_32010</name>
</gene>
<evidence type="ECO:0000256" key="1">
    <source>
        <dbReference type="ARBA" id="ARBA00004651"/>
    </source>
</evidence>
<feature type="transmembrane region" description="Helical" evidence="7">
    <location>
        <begin position="541"/>
        <end position="560"/>
    </location>
</feature>
<feature type="transmembrane region" description="Helical" evidence="7">
    <location>
        <begin position="278"/>
        <end position="297"/>
    </location>
</feature>
<reference evidence="9 10" key="1">
    <citation type="submission" date="2020-07" db="EMBL/GenBank/DDBJ databases">
        <title>Complete Genome Sequence of an acetic acid bacterium, Acetobacter aceti JCM20276.</title>
        <authorList>
            <person name="Hirose Y."/>
            <person name="Mihara H."/>
        </authorList>
    </citation>
    <scope>NUCLEOTIDE SEQUENCE [LARGE SCALE GENOMIC DNA]</scope>
    <source>
        <strain evidence="9 10">JCM20276</strain>
    </source>
</reference>
<dbReference type="EMBL" id="AP023326">
    <property type="protein sequence ID" value="BCI68577.1"/>
    <property type="molecule type" value="Genomic_DNA"/>
</dbReference>
<feature type="transmembrane region" description="Helical" evidence="7">
    <location>
        <begin position="245"/>
        <end position="266"/>
    </location>
</feature>
<dbReference type="PANTHER" id="PTHR34697:SF2">
    <property type="entry name" value="PHOSPHATIDYLGLYCEROL LYSYLTRANSFERASE"/>
    <property type="match status" value="1"/>
</dbReference>
<evidence type="ECO:0000313" key="9">
    <source>
        <dbReference type="EMBL" id="BCI68577.1"/>
    </source>
</evidence>
<dbReference type="PANTHER" id="PTHR34697">
    <property type="entry name" value="PHOSPHATIDYLGLYCEROL LYSYLTRANSFERASE"/>
    <property type="match status" value="1"/>
</dbReference>
<evidence type="ECO:0000256" key="4">
    <source>
        <dbReference type="ARBA" id="ARBA00022692"/>
    </source>
</evidence>
<comment type="subcellular location">
    <subcellularLocation>
        <location evidence="1">Cell membrane</location>
        <topology evidence="1">Multi-pass membrane protein</topology>
    </subcellularLocation>
</comment>
<organism evidence="9 10">
    <name type="scientific">Acetobacter aceti</name>
    <dbReference type="NCBI Taxonomy" id="435"/>
    <lineage>
        <taxon>Bacteria</taxon>
        <taxon>Pseudomonadati</taxon>
        <taxon>Pseudomonadota</taxon>
        <taxon>Alphaproteobacteria</taxon>
        <taxon>Acetobacterales</taxon>
        <taxon>Acetobacteraceae</taxon>
        <taxon>Acetobacter</taxon>
        <taxon>Acetobacter subgen. Acetobacter</taxon>
    </lineage>
</organism>
<dbReference type="Pfam" id="PF09924">
    <property type="entry name" value="LPG_synthase_C"/>
    <property type="match status" value="1"/>
</dbReference>
<feature type="transmembrane region" description="Helical" evidence="7">
    <location>
        <begin position="502"/>
        <end position="521"/>
    </location>
</feature>
<evidence type="ECO:0000256" key="6">
    <source>
        <dbReference type="ARBA" id="ARBA00023136"/>
    </source>
</evidence>
<evidence type="ECO:0000256" key="5">
    <source>
        <dbReference type="ARBA" id="ARBA00022989"/>
    </source>
</evidence>
<keyword evidence="2" id="KW-1003">Cell membrane</keyword>
<dbReference type="AlphaFoldDB" id="A0A6S6PHM7"/>
<feature type="transmembrane region" description="Helical" evidence="7">
    <location>
        <begin position="424"/>
        <end position="441"/>
    </location>
</feature>
<feature type="transmembrane region" description="Helical" evidence="7">
    <location>
        <begin position="448"/>
        <end position="466"/>
    </location>
</feature>
<keyword evidence="4 7" id="KW-0812">Transmembrane</keyword>
<dbReference type="GO" id="GO:0016755">
    <property type="term" value="F:aminoacyltransferase activity"/>
    <property type="evidence" value="ECO:0007669"/>
    <property type="project" value="TreeGrafter"/>
</dbReference>
<dbReference type="Pfam" id="PF03706">
    <property type="entry name" value="LPG_synthase_TM"/>
    <property type="match status" value="1"/>
</dbReference>
<dbReference type="Proteomes" id="UP000515220">
    <property type="component" value="Chromosome"/>
</dbReference>
<keyword evidence="6 7" id="KW-0472">Membrane</keyword>
<dbReference type="InterPro" id="IPR024320">
    <property type="entry name" value="LPG_synthase_C"/>
</dbReference>
<dbReference type="GO" id="GO:0055091">
    <property type="term" value="P:phospholipid homeostasis"/>
    <property type="evidence" value="ECO:0007669"/>
    <property type="project" value="TreeGrafter"/>
</dbReference>
<evidence type="ECO:0000256" key="2">
    <source>
        <dbReference type="ARBA" id="ARBA00022475"/>
    </source>
</evidence>
<dbReference type="InterPro" id="IPR022791">
    <property type="entry name" value="L-PG_synthase/AglD"/>
</dbReference>
<proteinExistence type="predicted"/>
<feature type="transmembrane region" description="Helical" evidence="7">
    <location>
        <begin position="87"/>
        <end position="107"/>
    </location>
</feature>
<evidence type="ECO:0000256" key="7">
    <source>
        <dbReference type="SAM" id="Phobius"/>
    </source>
</evidence>